<organism evidence="2 3">
    <name type="scientific">Mytilus coruscus</name>
    <name type="common">Sea mussel</name>
    <dbReference type="NCBI Taxonomy" id="42192"/>
    <lineage>
        <taxon>Eukaryota</taxon>
        <taxon>Metazoa</taxon>
        <taxon>Spiralia</taxon>
        <taxon>Lophotrochozoa</taxon>
        <taxon>Mollusca</taxon>
        <taxon>Bivalvia</taxon>
        <taxon>Autobranchia</taxon>
        <taxon>Pteriomorphia</taxon>
        <taxon>Mytilida</taxon>
        <taxon>Mytiloidea</taxon>
        <taxon>Mytilidae</taxon>
        <taxon>Mytilinae</taxon>
        <taxon>Mytilus</taxon>
    </lineage>
</organism>
<protein>
    <recommendedName>
        <fullName evidence="1">Apple domain-containing protein</fullName>
    </recommendedName>
</protein>
<dbReference type="InterPro" id="IPR003609">
    <property type="entry name" value="Pan_app"/>
</dbReference>
<evidence type="ECO:0000313" key="3">
    <source>
        <dbReference type="Proteomes" id="UP000507470"/>
    </source>
</evidence>
<keyword evidence="3" id="KW-1185">Reference proteome</keyword>
<evidence type="ECO:0000259" key="1">
    <source>
        <dbReference type="PROSITE" id="PS50948"/>
    </source>
</evidence>
<dbReference type="EMBL" id="CACVKT020001351">
    <property type="protein sequence ID" value="CAC5366900.1"/>
    <property type="molecule type" value="Genomic_DNA"/>
</dbReference>
<dbReference type="AlphaFoldDB" id="A0A6J8AF20"/>
<dbReference type="OrthoDB" id="6147976at2759"/>
<evidence type="ECO:0000313" key="2">
    <source>
        <dbReference type="EMBL" id="CAC5366900.1"/>
    </source>
</evidence>
<gene>
    <name evidence="2" type="ORF">MCOR_7007</name>
</gene>
<sequence>MCTDASVEESSHYGSKRVDSVLLRITKHQNNCICHVTLPKTVTNFTIYMSKHDLMQSAAPEIQNCGLAVDVENVDISNTSRSLPPIECTSGTDVRSIVLGGNGLRLKSRIINGNFSRGYCMQIYRNEAIYTCNMNNLPNRAGTDGDWIATNGTQHTSFIECKRYCLDIEACLSVHYEQNYCFVYNRTTSIFSKDNSSYSQKYCIDTKSR</sequence>
<name>A0A6J8AF20_MYTCO</name>
<accession>A0A6J8AF20</accession>
<reference evidence="2 3" key="1">
    <citation type="submission" date="2020-06" db="EMBL/GenBank/DDBJ databases">
        <authorList>
            <person name="Li R."/>
            <person name="Bekaert M."/>
        </authorList>
    </citation>
    <scope>NUCLEOTIDE SEQUENCE [LARGE SCALE GENOMIC DNA]</scope>
    <source>
        <strain evidence="3">wild</strain>
    </source>
</reference>
<dbReference type="Proteomes" id="UP000507470">
    <property type="component" value="Unassembled WGS sequence"/>
</dbReference>
<proteinExistence type="predicted"/>
<feature type="domain" description="Apple" evidence="1">
    <location>
        <begin position="132"/>
        <end position="203"/>
    </location>
</feature>
<dbReference type="PROSITE" id="PS50948">
    <property type="entry name" value="PAN"/>
    <property type="match status" value="1"/>
</dbReference>